<feature type="domain" description="EF-hand" evidence="3">
    <location>
        <begin position="56"/>
        <end position="91"/>
    </location>
</feature>
<gene>
    <name evidence="4" type="ORF">JM658_12110</name>
</gene>
<dbReference type="EMBL" id="JAETXX010000008">
    <property type="protein sequence ID" value="MCF8715570.1"/>
    <property type="molecule type" value="Genomic_DNA"/>
</dbReference>
<evidence type="ECO:0000313" key="5">
    <source>
        <dbReference type="Proteomes" id="UP000829517"/>
    </source>
</evidence>
<accession>A0ABS9J554</accession>
<comment type="caution">
    <text evidence="4">The sequence shown here is derived from an EMBL/GenBank/DDBJ whole genome shotgun (WGS) entry which is preliminary data.</text>
</comment>
<feature type="chain" id="PRO_5045994778" evidence="2">
    <location>
        <begin position="26"/>
        <end position="95"/>
    </location>
</feature>
<protein>
    <submittedName>
        <fullName evidence="4">EF-hand domain-containing protein</fullName>
    </submittedName>
</protein>
<feature type="region of interest" description="Disordered" evidence="1">
    <location>
        <begin position="44"/>
        <end position="95"/>
    </location>
</feature>
<evidence type="ECO:0000256" key="1">
    <source>
        <dbReference type="SAM" id="MobiDB-lite"/>
    </source>
</evidence>
<organism evidence="4 5">
    <name type="scientific">Joostella atrarenae</name>
    <dbReference type="NCBI Taxonomy" id="679257"/>
    <lineage>
        <taxon>Bacteria</taxon>
        <taxon>Pseudomonadati</taxon>
        <taxon>Bacteroidota</taxon>
        <taxon>Flavobacteriia</taxon>
        <taxon>Flavobacteriales</taxon>
        <taxon>Flavobacteriaceae</taxon>
        <taxon>Joostella</taxon>
    </lineage>
</organism>
<keyword evidence="2" id="KW-0732">Signal</keyword>
<dbReference type="RefSeq" id="WP_236959535.1">
    <property type="nucleotide sequence ID" value="NZ_JAETXX010000008.1"/>
</dbReference>
<dbReference type="Gene3D" id="1.10.238.10">
    <property type="entry name" value="EF-hand"/>
    <property type="match status" value="2"/>
</dbReference>
<evidence type="ECO:0000256" key="2">
    <source>
        <dbReference type="SAM" id="SignalP"/>
    </source>
</evidence>
<dbReference type="Proteomes" id="UP000829517">
    <property type="component" value="Unassembled WGS sequence"/>
</dbReference>
<dbReference type="InterPro" id="IPR002048">
    <property type="entry name" value="EF_hand_dom"/>
</dbReference>
<name>A0ABS9J554_9FLAO</name>
<dbReference type="PROSITE" id="PS00018">
    <property type="entry name" value="EF_HAND_1"/>
    <property type="match status" value="1"/>
</dbReference>
<feature type="signal peptide" evidence="2">
    <location>
        <begin position="1"/>
        <end position="25"/>
    </location>
</feature>
<dbReference type="Pfam" id="PF13202">
    <property type="entry name" value="EF-hand_5"/>
    <property type="match status" value="2"/>
</dbReference>
<dbReference type="InterPro" id="IPR018247">
    <property type="entry name" value="EF_Hand_1_Ca_BS"/>
</dbReference>
<evidence type="ECO:0000313" key="4">
    <source>
        <dbReference type="EMBL" id="MCF8715570.1"/>
    </source>
</evidence>
<evidence type="ECO:0000259" key="3">
    <source>
        <dbReference type="PROSITE" id="PS50222"/>
    </source>
</evidence>
<keyword evidence="5" id="KW-1185">Reference proteome</keyword>
<dbReference type="InterPro" id="IPR011992">
    <property type="entry name" value="EF-hand-dom_pair"/>
</dbReference>
<dbReference type="PROSITE" id="PS50222">
    <property type="entry name" value="EF_HAND_2"/>
    <property type="match status" value="1"/>
</dbReference>
<reference evidence="4 5" key="1">
    <citation type="submission" date="2021-01" db="EMBL/GenBank/DDBJ databases">
        <title>Genome sequencing of Joostella atrarenae M1-2 (= KCTC 23194).</title>
        <authorList>
            <person name="Zakaria M.R."/>
            <person name="Lam M.Q."/>
            <person name="Chong C.S."/>
        </authorList>
    </citation>
    <scope>NUCLEOTIDE SEQUENCE [LARGE SCALE GENOMIC DNA]</scope>
    <source>
        <strain evidence="4 5">M1-2</strain>
    </source>
</reference>
<sequence length="95" mass="10686">MKKNTLKSIVSIAMLTVLGVVNVQAQDQDRKQKPPTVDEVFEQMDANEDGLLSEKEIEGPLKDNFAKIDTNEDGYISKEELEEAPKPKGRRPSRD</sequence>
<proteinExistence type="predicted"/>
<feature type="compositionally biased region" description="Basic and acidic residues" evidence="1">
    <location>
        <begin position="52"/>
        <end position="95"/>
    </location>
</feature>
<dbReference type="SUPFAM" id="SSF47473">
    <property type="entry name" value="EF-hand"/>
    <property type="match status" value="1"/>
</dbReference>